<dbReference type="InterPro" id="IPR014729">
    <property type="entry name" value="Rossmann-like_a/b/a_fold"/>
</dbReference>
<dbReference type="CDD" id="cd00293">
    <property type="entry name" value="USP-like"/>
    <property type="match status" value="1"/>
</dbReference>
<dbReference type="AlphaFoldDB" id="A0A0B0EL50"/>
<dbReference type="Gene3D" id="3.40.50.620">
    <property type="entry name" value="HUPs"/>
    <property type="match status" value="1"/>
</dbReference>
<reference evidence="4 5" key="1">
    <citation type="submission" date="2014-10" db="EMBL/GenBank/DDBJ databases">
        <title>Draft genome of anammox bacterium scalindua brodae, obtained using differential coverage binning of sequence data from two enrichment reactors.</title>
        <authorList>
            <person name="Speth D.R."/>
            <person name="Russ L."/>
            <person name="Kartal B."/>
            <person name="Op den Camp H.J."/>
            <person name="Dutilh B.E."/>
            <person name="Jetten M.S."/>
        </authorList>
    </citation>
    <scope>NUCLEOTIDE SEQUENCE [LARGE SCALE GENOMIC DNA]</scope>
    <source>
        <strain evidence="4">RU1</strain>
    </source>
</reference>
<dbReference type="Proteomes" id="UP000030652">
    <property type="component" value="Unassembled WGS sequence"/>
</dbReference>
<dbReference type="InterPro" id="IPR006016">
    <property type="entry name" value="UspA"/>
</dbReference>
<feature type="domain" description="UspA" evidence="3">
    <location>
        <begin position="5"/>
        <end position="148"/>
    </location>
</feature>
<proteinExistence type="inferred from homology"/>
<evidence type="ECO:0000313" key="4">
    <source>
        <dbReference type="EMBL" id="KHE93797.1"/>
    </source>
</evidence>
<protein>
    <recommendedName>
        <fullName evidence="2">Universal stress protein</fullName>
    </recommendedName>
</protein>
<evidence type="ECO:0000256" key="2">
    <source>
        <dbReference type="PIRNR" id="PIRNR006276"/>
    </source>
</evidence>
<comment type="similarity">
    <text evidence="1 2">Belongs to the universal stress protein A family.</text>
</comment>
<dbReference type="Pfam" id="PF00582">
    <property type="entry name" value="Usp"/>
    <property type="match status" value="1"/>
</dbReference>
<organism evidence="4 5">
    <name type="scientific">Candidatus Scalindua brodae</name>
    <dbReference type="NCBI Taxonomy" id="237368"/>
    <lineage>
        <taxon>Bacteria</taxon>
        <taxon>Pseudomonadati</taxon>
        <taxon>Planctomycetota</taxon>
        <taxon>Candidatus Brocadiia</taxon>
        <taxon>Candidatus Brocadiales</taxon>
        <taxon>Candidatus Scalinduaceae</taxon>
        <taxon>Candidatus Scalindua</taxon>
    </lineage>
</organism>
<comment type="caution">
    <text evidence="4">The sequence shown here is derived from an EMBL/GenBank/DDBJ whole genome shotgun (WGS) entry which is preliminary data.</text>
</comment>
<dbReference type="SUPFAM" id="SSF52402">
    <property type="entry name" value="Adenine nucleotide alpha hydrolases-like"/>
    <property type="match status" value="1"/>
</dbReference>
<keyword evidence="2" id="KW-0963">Cytoplasm</keyword>
<gene>
    <name evidence="4" type="ORF">SCABRO_00445</name>
</gene>
<dbReference type="PRINTS" id="PR01438">
    <property type="entry name" value="UNVRSLSTRESS"/>
</dbReference>
<evidence type="ECO:0000259" key="3">
    <source>
        <dbReference type="Pfam" id="PF00582"/>
    </source>
</evidence>
<dbReference type="GO" id="GO:0005737">
    <property type="term" value="C:cytoplasm"/>
    <property type="evidence" value="ECO:0007669"/>
    <property type="project" value="UniProtKB-SubCell"/>
</dbReference>
<dbReference type="PIRSF" id="PIRSF006276">
    <property type="entry name" value="UspA"/>
    <property type="match status" value="1"/>
</dbReference>
<comment type="subcellular location">
    <subcellularLocation>
        <location evidence="2">Cytoplasm</location>
    </subcellularLocation>
</comment>
<evidence type="ECO:0000256" key="1">
    <source>
        <dbReference type="ARBA" id="ARBA00008791"/>
    </source>
</evidence>
<sequence>MIKLKKILCPFDFSESAQEALKYAIHLMIKDDDATLYLTHVVDSRVFDYGGPVYEQEPLVTKIALDQSTREQLEKKLLAEVPEEIQNRVETIILFGVPFLEIIMTAKDKNIDLIVIGTHGRTGIAHMLIGSVAEKVIRKAPCPVLCVKSKKEKI</sequence>
<evidence type="ECO:0000313" key="5">
    <source>
        <dbReference type="Proteomes" id="UP000030652"/>
    </source>
</evidence>
<dbReference type="PANTHER" id="PTHR46268:SF6">
    <property type="entry name" value="UNIVERSAL STRESS PROTEIN UP12"/>
    <property type="match status" value="1"/>
</dbReference>
<dbReference type="EMBL" id="JRYO01000035">
    <property type="protein sequence ID" value="KHE93797.1"/>
    <property type="molecule type" value="Genomic_DNA"/>
</dbReference>
<dbReference type="InterPro" id="IPR006015">
    <property type="entry name" value="Universal_stress_UspA"/>
</dbReference>
<accession>A0A0B0EL50</accession>
<name>A0A0B0EL50_9BACT</name>
<dbReference type="eggNOG" id="COG0589">
    <property type="taxonomic scope" value="Bacteria"/>
</dbReference>
<dbReference type="PANTHER" id="PTHR46268">
    <property type="entry name" value="STRESS RESPONSE PROTEIN NHAX"/>
    <property type="match status" value="1"/>
</dbReference>